<accession>A0ABQ4QLN2</accession>
<gene>
    <name evidence="1" type="ORF">AFCDBAGC_3989</name>
</gene>
<comment type="caution">
    <text evidence="1">The sequence shown here is derived from an EMBL/GenBank/DDBJ whole genome shotgun (WGS) entry which is preliminary data.</text>
</comment>
<evidence type="ECO:0000313" key="1">
    <source>
        <dbReference type="EMBL" id="GJD46109.1"/>
    </source>
</evidence>
<dbReference type="EMBL" id="BPQG01000068">
    <property type="protein sequence ID" value="GJD46109.1"/>
    <property type="molecule type" value="Genomic_DNA"/>
</dbReference>
<reference evidence="1 2" key="1">
    <citation type="journal article" date="2021" name="Front. Microbiol.">
        <title>Comprehensive Comparative Genomics and Phenotyping of Methylobacterium Species.</title>
        <authorList>
            <person name="Alessa O."/>
            <person name="Ogura Y."/>
            <person name="Fujitani Y."/>
            <person name="Takami H."/>
            <person name="Hayashi T."/>
            <person name="Sahin N."/>
            <person name="Tani A."/>
        </authorList>
    </citation>
    <scope>NUCLEOTIDE SEQUENCE [LARGE SCALE GENOMIC DNA]</scope>
    <source>
        <strain evidence="1 2">DSM 23679</strain>
    </source>
</reference>
<proteinExistence type="predicted"/>
<dbReference type="Proteomes" id="UP001055117">
    <property type="component" value="Unassembled WGS sequence"/>
</dbReference>
<dbReference type="RefSeq" id="WP_238272811.1">
    <property type="nucleotide sequence ID" value="NZ_BPQG01000068.1"/>
</dbReference>
<sequence>MRWYCLWRKIGALPDELRPDRSGVVFAIESRAPCADVLDGACVVGRAVDGEGALGSAEATEAFAMFVREGSFPVWKVSNQEATLMRPGDRT</sequence>
<evidence type="ECO:0000313" key="2">
    <source>
        <dbReference type="Proteomes" id="UP001055117"/>
    </source>
</evidence>
<organism evidence="1 2">
    <name type="scientific">Methylobacterium cerastii</name>
    <dbReference type="NCBI Taxonomy" id="932741"/>
    <lineage>
        <taxon>Bacteria</taxon>
        <taxon>Pseudomonadati</taxon>
        <taxon>Pseudomonadota</taxon>
        <taxon>Alphaproteobacteria</taxon>
        <taxon>Hyphomicrobiales</taxon>
        <taxon>Methylobacteriaceae</taxon>
        <taxon>Methylobacterium</taxon>
    </lineage>
</organism>
<keyword evidence="2" id="KW-1185">Reference proteome</keyword>
<name>A0ABQ4QLN2_9HYPH</name>
<protein>
    <submittedName>
        <fullName evidence="1">Uncharacterized protein</fullName>
    </submittedName>
</protein>